<dbReference type="InterPro" id="IPR017441">
    <property type="entry name" value="Protein_kinase_ATP_BS"/>
</dbReference>
<dbReference type="CDD" id="cd14014">
    <property type="entry name" value="STKc_PknB_like"/>
    <property type="match status" value="1"/>
</dbReference>
<dbReference type="SMART" id="SM00220">
    <property type="entry name" value="S_TKc"/>
    <property type="match status" value="1"/>
</dbReference>
<feature type="domain" description="Protein kinase" evidence="5">
    <location>
        <begin position="75"/>
        <end position="343"/>
    </location>
</feature>
<dbReference type="SMART" id="SM00028">
    <property type="entry name" value="TPR"/>
    <property type="match status" value="6"/>
</dbReference>
<dbReference type="Pfam" id="PF13374">
    <property type="entry name" value="TPR_10"/>
    <property type="match status" value="1"/>
</dbReference>
<dbReference type="PROSITE" id="PS00107">
    <property type="entry name" value="PROTEIN_KINASE_ATP"/>
    <property type="match status" value="1"/>
</dbReference>
<reference evidence="6 7" key="1">
    <citation type="submission" date="2015-07" db="EMBL/GenBank/DDBJ databases">
        <authorList>
            <person name="Noorani M."/>
        </authorList>
    </citation>
    <scope>NUCLEOTIDE SEQUENCE [LARGE SCALE GENOMIC DNA]</scope>
    <source>
        <strain evidence="6 7">KCTC 42284</strain>
    </source>
</reference>
<dbReference type="OrthoDB" id="9801841at2"/>
<dbReference type="PANTHER" id="PTHR43289">
    <property type="entry name" value="MITOGEN-ACTIVATED PROTEIN KINASE KINASE KINASE 20-RELATED"/>
    <property type="match status" value="1"/>
</dbReference>
<organism evidence="6 7">
    <name type="scientific">Wenzhouxiangella marina</name>
    <dbReference type="NCBI Taxonomy" id="1579979"/>
    <lineage>
        <taxon>Bacteria</taxon>
        <taxon>Pseudomonadati</taxon>
        <taxon>Pseudomonadota</taxon>
        <taxon>Gammaproteobacteria</taxon>
        <taxon>Chromatiales</taxon>
        <taxon>Wenzhouxiangellaceae</taxon>
        <taxon>Wenzhouxiangella</taxon>
    </lineage>
</organism>
<dbReference type="GO" id="GO:0004674">
    <property type="term" value="F:protein serine/threonine kinase activity"/>
    <property type="evidence" value="ECO:0007669"/>
    <property type="project" value="TreeGrafter"/>
</dbReference>
<evidence type="ECO:0000313" key="6">
    <source>
        <dbReference type="EMBL" id="AKS41080.1"/>
    </source>
</evidence>
<evidence type="ECO:0000256" key="3">
    <source>
        <dbReference type="ARBA" id="ARBA00022777"/>
    </source>
</evidence>
<dbReference type="PATRIC" id="fig|1579979.3.peg.709"/>
<dbReference type="InterPro" id="IPR011009">
    <property type="entry name" value="Kinase-like_dom_sf"/>
</dbReference>
<evidence type="ECO:0000256" key="1">
    <source>
        <dbReference type="ARBA" id="ARBA00022679"/>
    </source>
</evidence>
<sequence length="762" mass="84618">MDARRFQELESLFEQALAAAPEQRQQLIESVNERDPELGEQLIAMLAADAADEDILRSTVQAEAARDLPDSIGPFTVLRKLGEGGMGVVYLCQRQAADFEQRLAVKRLNAAVDSDLARARLKIERRVLASLHHAHIAQFIDGGEEEDGRPWVAMEFVDGQTIETYAREQHLDKAQRVRLFLDLCAAVQFAHQHLIVHRDIKSANVLIEQDGTLKLLDFGIAKLLGDEQGGADETVLTVAGAMTPHYASPEQVRGEPVTPLTDVYSLGVVLYELLAERKPYEIQTRRPTEIEKIICLTEPPPPLSTRRGREGDLNSIVLKAMHKEPARRYQSAGQLAEDLQRWLDGQAVQARPDSRAYRFSVFARRHPVGLGLSALIVIMLVGFSGVMGWQAHQLALERDRAAREAQVATETADFLIELFGVSDPRVTNPADVRARDLLEQAAEELPEALDSDPLMRAQLMHVIGLAFSNLGEDERGTELLTQALALRETHAGPNSPEVADSLNRLGNVHRRYGRLQQAEALLVRALEWREARGDIDYDLADSWNNVGLLQNDLGWYERAEASLRRAIELHRIADGPDTVRVASPLHNLALSLRRQGDYEAARDVALESVAIKKSTEWSQTSLAVTLAVLANIERELGMLDSAFAHSEESLTLRRSVYGDNNVLLASGLVTHGRLLADLGRQEEGLALMRQAIALHDSAGSLDQYRAADPQRALALLLLEMGEEEEAEYWGLRALEIAERELPAGSPELERFDWPLNQSSSRA</sequence>
<keyword evidence="3" id="KW-0418">Kinase</keyword>
<dbReference type="GO" id="GO:0005524">
    <property type="term" value="F:ATP binding"/>
    <property type="evidence" value="ECO:0007669"/>
    <property type="project" value="UniProtKB-UniRule"/>
</dbReference>
<dbReference type="InterPro" id="IPR019734">
    <property type="entry name" value="TPR_rpt"/>
</dbReference>
<dbReference type="STRING" id="1579979.WM2015_699"/>
<dbReference type="Gene3D" id="1.25.40.10">
    <property type="entry name" value="Tetratricopeptide repeat domain"/>
    <property type="match status" value="2"/>
</dbReference>
<dbReference type="RefSeq" id="WP_049724745.1">
    <property type="nucleotide sequence ID" value="NZ_CP012154.1"/>
</dbReference>
<dbReference type="SUPFAM" id="SSF48452">
    <property type="entry name" value="TPR-like"/>
    <property type="match status" value="2"/>
</dbReference>
<dbReference type="KEGG" id="wma:WM2015_699"/>
<gene>
    <name evidence="6" type="ORF">WM2015_699</name>
</gene>
<dbReference type="Pfam" id="PF13424">
    <property type="entry name" value="TPR_12"/>
    <property type="match status" value="3"/>
</dbReference>
<evidence type="ECO:0000256" key="2">
    <source>
        <dbReference type="ARBA" id="ARBA00022741"/>
    </source>
</evidence>
<dbReference type="Gene3D" id="3.30.200.20">
    <property type="entry name" value="Phosphorylase Kinase, domain 1"/>
    <property type="match status" value="1"/>
</dbReference>
<proteinExistence type="predicted"/>
<name>A0A0K0XTU2_9GAMM</name>
<dbReference type="PANTHER" id="PTHR43289:SF34">
    <property type="entry name" value="SERINE_THREONINE-PROTEIN KINASE YBDM-RELATED"/>
    <property type="match status" value="1"/>
</dbReference>
<keyword evidence="2" id="KW-0547">Nucleotide-binding</keyword>
<dbReference type="PROSITE" id="PS50011">
    <property type="entry name" value="PROTEIN_KINASE_DOM"/>
    <property type="match status" value="1"/>
</dbReference>
<dbReference type="SUPFAM" id="SSF56112">
    <property type="entry name" value="Protein kinase-like (PK-like)"/>
    <property type="match status" value="1"/>
</dbReference>
<evidence type="ECO:0000259" key="5">
    <source>
        <dbReference type="PROSITE" id="PS50011"/>
    </source>
</evidence>
<evidence type="ECO:0000256" key="4">
    <source>
        <dbReference type="ARBA" id="ARBA00022840"/>
    </source>
</evidence>
<dbReference type="InterPro" id="IPR000719">
    <property type="entry name" value="Prot_kinase_dom"/>
</dbReference>
<dbReference type="EMBL" id="CP012154">
    <property type="protein sequence ID" value="AKS41080.1"/>
    <property type="molecule type" value="Genomic_DNA"/>
</dbReference>
<keyword evidence="4" id="KW-0067">ATP-binding</keyword>
<dbReference type="AlphaFoldDB" id="A0A0K0XTU2"/>
<evidence type="ECO:0000313" key="7">
    <source>
        <dbReference type="Proteomes" id="UP000066624"/>
    </source>
</evidence>
<keyword evidence="7" id="KW-1185">Reference proteome</keyword>
<accession>A0A0K0XTU2</accession>
<dbReference type="InterPro" id="IPR011990">
    <property type="entry name" value="TPR-like_helical_dom_sf"/>
</dbReference>
<protein>
    <recommendedName>
        <fullName evidence="5">Protein kinase domain-containing protein</fullName>
    </recommendedName>
</protein>
<dbReference type="Proteomes" id="UP000066624">
    <property type="component" value="Chromosome"/>
</dbReference>
<keyword evidence="1" id="KW-0808">Transferase</keyword>
<dbReference type="InterPro" id="IPR008271">
    <property type="entry name" value="Ser/Thr_kinase_AS"/>
</dbReference>
<dbReference type="Pfam" id="PF00069">
    <property type="entry name" value="Pkinase"/>
    <property type="match status" value="1"/>
</dbReference>
<dbReference type="PROSITE" id="PS00108">
    <property type="entry name" value="PROTEIN_KINASE_ST"/>
    <property type="match status" value="1"/>
</dbReference>
<dbReference type="Gene3D" id="1.10.510.10">
    <property type="entry name" value="Transferase(Phosphotransferase) domain 1"/>
    <property type="match status" value="1"/>
</dbReference>